<reference evidence="1" key="1">
    <citation type="journal article" date="2021" name="Nat. Commun.">
        <title>Genetic determinants of endophytism in the Arabidopsis root mycobiome.</title>
        <authorList>
            <person name="Mesny F."/>
            <person name="Miyauchi S."/>
            <person name="Thiergart T."/>
            <person name="Pickel B."/>
            <person name="Atanasova L."/>
            <person name="Karlsson M."/>
            <person name="Huettel B."/>
            <person name="Barry K.W."/>
            <person name="Haridas S."/>
            <person name="Chen C."/>
            <person name="Bauer D."/>
            <person name="Andreopoulos W."/>
            <person name="Pangilinan J."/>
            <person name="LaButti K."/>
            <person name="Riley R."/>
            <person name="Lipzen A."/>
            <person name="Clum A."/>
            <person name="Drula E."/>
            <person name="Henrissat B."/>
            <person name="Kohler A."/>
            <person name="Grigoriev I.V."/>
            <person name="Martin F.M."/>
            <person name="Hacquard S."/>
        </authorList>
    </citation>
    <scope>NUCLEOTIDE SEQUENCE</scope>
    <source>
        <strain evidence="1">MPI-CAGE-CH-0230</strain>
    </source>
</reference>
<protein>
    <submittedName>
        <fullName evidence="1">Uncharacterized protein</fullName>
    </submittedName>
</protein>
<proteinExistence type="predicted"/>
<evidence type="ECO:0000313" key="1">
    <source>
        <dbReference type="EMBL" id="KAH7039602.1"/>
    </source>
</evidence>
<dbReference type="GeneID" id="70181614"/>
<dbReference type="EMBL" id="JAGTJQ010000001">
    <property type="protein sequence ID" value="KAH7039602.1"/>
    <property type="molecule type" value="Genomic_DNA"/>
</dbReference>
<evidence type="ECO:0000313" key="2">
    <source>
        <dbReference type="Proteomes" id="UP000756346"/>
    </source>
</evidence>
<keyword evidence="2" id="KW-1185">Reference proteome</keyword>
<organism evidence="1 2">
    <name type="scientific">Microdochium trichocladiopsis</name>
    <dbReference type="NCBI Taxonomy" id="1682393"/>
    <lineage>
        <taxon>Eukaryota</taxon>
        <taxon>Fungi</taxon>
        <taxon>Dikarya</taxon>
        <taxon>Ascomycota</taxon>
        <taxon>Pezizomycotina</taxon>
        <taxon>Sordariomycetes</taxon>
        <taxon>Xylariomycetidae</taxon>
        <taxon>Xylariales</taxon>
        <taxon>Microdochiaceae</taxon>
        <taxon>Microdochium</taxon>
    </lineage>
</organism>
<dbReference type="RefSeq" id="XP_046017657.1">
    <property type="nucleotide sequence ID" value="XM_046152068.1"/>
</dbReference>
<dbReference type="Proteomes" id="UP000756346">
    <property type="component" value="Unassembled WGS sequence"/>
</dbReference>
<dbReference type="AlphaFoldDB" id="A0A9P8YD37"/>
<accession>A0A9P8YD37</accession>
<gene>
    <name evidence="1" type="ORF">B0I36DRAFT_308955</name>
</gene>
<name>A0A9P8YD37_9PEZI</name>
<comment type="caution">
    <text evidence="1">The sequence shown here is derived from an EMBL/GenBank/DDBJ whole genome shotgun (WGS) entry which is preliminary data.</text>
</comment>
<sequence>MSFATAQQRRGPCSEFRADCACPPKPPIQPDRTKPSTYLSLPVICIKTLITNLPPPLFASPSGPQTMSRSL</sequence>